<keyword evidence="4" id="KW-1185">Reference proteome</keyword>
<dbReference type="Proteomes" id="UP000503464">
    <property type="component" value="Chromosome"/>
</dbReference>
<protein>
    <submittedName>
        <fullName evidence="1">Uncharacterized protein</fullName>
    </submittedName>
</protein>
<dbReference type="EMBL" id="CP054160">
    <property type="protein sequence ID" value="QKJ59532.1"/>
    <property type="molecule type" value="Genomic_DNA"/>
</dbReference>
<dbReference type="EMBL" id="CP133586">
    <property type="protein sequence ID" value="WMT16813.1"/>
    <property type="molecule type" value="Genomic_DNA"/>
</dbReference>
<evidence type="ECO:0000313" key="4">
    <source>
        <dbReference type="Proteomes" id="UP001235341"/>
    </source>
</evidence>
<dbReference type="RefSeq" id="WP_173409451.1">
    <property type="nucleotide sequence ID" value="NZ_CP054160.3"/>
</dbReference>
<gene>
    <name evidence="1" type="ORF">G9399_15860</name>
    <name evidence="2" type="ORF">RFB13_11065</name>
</gene>
<evidence type="ECO:0000313" key="2">
    <source>
        <dbReference type="EMBL" id="WMT16813.1"/>
    </source>
</evidence>
<reference evidence="2 4" key="3">
    <citation type="submission" date="2023-08" db="EMBL/GenBank/DDBJ databases">
        <title>Complete Genome and Methylome dissection of Serratia fonticola NEB369.</title>
        <authorList>
            <person name="Fomenkov A."/>
            <person name="Roberts R.D."/>
        </authorList>
    </citation>
    <scope>NUCLEOTIDE SEQUENCE [LARGE SCALE GENOMIC DNA]</scope>
    <source>
        <strain evidence="2 4">NEB369</strain>
    </source>
</reference>
<name>A0AAE7EJ94_SERFO</name>
<accession>A0AAE7EJ94</accession>
<evidence type="ECO:0000313" key="1">
    <source>
        <dbReference type="EMBL" id="QKJ59532.1"/>
    </source>
</evidence>
<sequence>MEFEIEIINPAKHPELAAQQVVIELIRAGKIDNSFNGAKALNTYQNLVEKYKALAAEPGTVQAKDNAIEPPASEAKAVTTPSKPAAVVAAKAKSNAAKPSAETKVRTKVSAPAVKESTVAAEVVAKPKKAKPNPTTAKKK</sequence>
<proteinExistence type="predicted"/>
<dbReference type="Proteomes" id="UP001235341">
    <property type="component" value="Chromosome"/>
</dbReference>
<organism evidence="1 3">
    <name type="scientific">Serratia fonticola</name>
    <dbReference type="NCBI Taxonomy" id="47917"/>
    <lineage>
        <taxon>Bacteria</taxon>
        <taxon>Pseudomonadati</taxon>
        <taxon>Pseudomonadota</taxon>
        <taxon>Gammaproteobacteria</taxon>
        <taxon>Enterobacterales</taxon>
        <taxon>Yersiniaceae</taxon>
        <taxon>Serratia</taxon>
    </lineage>
</organism>
<evidence type="ECO:0000313" key="3">
    <source>
        <dbReference type="Proteomes" id="UP000503464"/>
    </source>
</evidence>
<reference evidence="3" key="1">
    <citation type="submission" date="2020-03" db="EMBL/GenBank/DDBJ databases">
        <title>Genome sequences of seven Enterobacteriaceae strains isolated from Canadian wastewater treatment facilities.</title>
        <authorList>
            <person name="Huang H."/>
            <person name="Chmara J.T."/>
            <person name="Duceppe M.-O."/>
        </authorList>
    </citation>
    <scope>NUCLEOTIDE SEQUENCE [LARGE SCALE GENOMIC DNA]</scope>
    <source>
        <strain evidence="3">Biosolid 3</strain>
    </source>
</reference>
<reference evidence="1" key="2">
    <citation type="submission" date="2022-06" db="EMBL/GenBank/DDBJ databases">
        <title>Genome sequences of seven Enterobacteriaceae strains isolated from Canadian wastewater treatment facilities.</title>
        <authorList>
            <person name="Huang H."/>
            <person name="Chmara J.T."/>
            <person name="Duceppe M.-O."/>
        </authorList>
    </citation>
    <scope>NUCLEOTIDE SEQUENCE</scope>
    <source>
        <strain evidence="1">HH13</strain>
    </source>
</reference>
<dbReference type="AlphaFoldDB" id="A0AAE7EJ94"/>